<name>R7TIU7_CAPTE</name>
<dbReference type="Proteomes" id="UP000014760">
    <property type="component" value="Unassembled WGS sequence"/>
</dbReference>
<sequence>MRAQYKCISRWVLRNQGKLSADCMAQALSENNSWDLWGEVKKLKGGSYAQPRVVDEIEGAKDVCEMIKKKYEDVYSSVSFNEHDMNVLLNDVSCNVDVYCKTGKCKDHHVMHVNDVQYAVNKPGKVKFTSGHKMAVPNVFLFECT</sequence>
<dbReference type="HOGENOM" id="CLU_1788688_0_0_1"/>
<keyword evidence="3" id="KW-1185">Reference proteome</keyword>
<proteinExistence type="predicted"/>
<reference evidence="1 3" key="2">
    <citation type="journal article" date="2013" name="Nature">
        <title>Insights into bilaterian evolution from three spiralian genomes.</title>
        <authorList>
            <person name="Simakov O."/>
            <person name="Marletaz F."/>
            <person name="Cho S.J."/>
            <person name="Edsinger-Gonzales E."/>
            <person name="Havlak P."/>
            <person name="Hellsten U."/>
            <person name="Kuo D.H."/>
            <person name="Larsson T."/>
            <person name="Lv J."/>
            <person name="Arendt D."/>
            <person name="Savage R."/>
            <person name="Osoegawa K."/>
            <person name="de Jong P."/>
            <person name="Grimwood J."/>
            <person name="Chapman J.A."/>
            <person name="Shapiro H."/>
            <person name="Aerts A."/>
            <person name="Otillar R.P."/>
            <person name="Terry A.Y."/>
            <person name="Boore J.L."/>
            <person name="Grigoriev I.V."/>
            <person name="Lindberg D.R."/>
            <person name="Seaver E.C."/>
            <person name="Weisblat D.A."/>
            <person name="Putnam N.H."/>
            <person name="Rokhsar D.S."/>
        </authorList>
    </citation>
    <scope>NUCLEOTIDE SEQUENCE</scope>
    <source>
        <strain evidence="1 3">I ESC-2004</strain>
    </source>
</reference>
<evidence type="ECO:0000313" key="2">
    <source>
        <dbReference type="EnsemblMetazoa" id="CapteP209172"/>
    </source>
</evidence>
<dbReference type="EMBL" id="AMQN01013758">
    <property type="status" value="NOT_ANNOTATED_CDS"/>
    <property type="molecule type" value="Genomic_DNA"/>
</dbReference>
<evidence type="ECO:0000313" key="3">
    <source>
        <dbReference type="Proteomes" id="UP000014760"/>
    </source>
</evidence>
<accession>R7TIU7</accession>
<dbReference type="EMBL" id="KB310467">
    <property type="protein sequence ID" value="ELT91466.1"/>
    <property type="molecule type" value="Genomic_DNA"/>
</dbReference>
<evidence type="ECO:0000313" key="1">
    <source>
        <dbReference type="EMBL" id="ELT91466.1"/>
    </source>
</evidence>
<organism evidence="1">
    <name type="scientific">Capitella teleta</name>
    <name type="common">Polychaete worm</name>
    <dbReference type="NCBI Taxonomy" id="283909"/>
    <lineage>
        <taxon>Eukaryota</taxon>
        <taxon>Metazoa</taxon>
        <taxon>Spiralia</taxon>
        <taxon>Lophotrochozoa</taxon>
        <taxon>Annelida</taxon>
        <taxon>Polychaeta</taxon>
        <taxon>Sedentaria</taxon>
        <taxon>Scolecida</taxon>
        <taxon>Capitellidae</taxon>
        <taxon>Capitella</taxon>
    </lineage>
</organism>
<gene>
    <name evidence="1" type="ORF">CAPTEDRAFT_209172</name>
</gene>
<reference evidence="2" key="3">
    <citation type="submission" date="2015-06" db="UniProtKB">
        <authorList>
            <consortium name="EnsemblMetazoa"/>
        </authorList>
    </citation>
    <scope>IDENTIFICATION</scope>
</reference>
<reference evidence="3" key="1">
    <citation type="submission" date="2012-12" db="EMBL/GenBank/DDBJ databases">
        <authorList>
            <person name="Hellsten U."/>
            <person name="Grimwood J."/>
            <person name="Chapman J.A."/>
            <person name="Shapiro H."/>
            <person name="Aerts A."/>
            <person name="Otillar R.P."/>
            <person name="Terry A.Y."/>
            <person name="Boore J.L."/>
            <person name="Simakov O."/>
            <person name="Marletaz F."/>
            <person name="Cho S.-J."/>
            <person name="Edsinger-Gonzales E."/>
            <person name="Havlak P."/>
            <person name="Kuo D.-H."/>
            <person name="Larsson T."/>
            <person name="Lv J."/>
            <person name="Arendt D."/>
            <person name="Savage R."/>
            <person name="Osoegawa K."/>
            <person name="de Jong P."/>
            <person name="Lindberg D.R."/>
            <person name="Seaver E.C."/>
            <person name="Weisblat D.A."/>
            <person name="Putnam N.H."/>
            <person name="Grigoriev I.V."/>
            <person name="Rokhsar D.S."/>
        </authorList>
    </citation>
    <scope>NUCLEOTIDE SEQUENCE</scope>
    <source>
        <strain evidence="3">I ESC-2004</strain>
    </source>
</reference>
<protein>
    <submittedName>
        <fullName evidence="1 2">Uncharacterized protein</fullName>
    </submittedName>
</protein>
<dbReference type="AlphaFoldDB" id="R7TIU7"/>
<dbReference type="EnsemblMetazoa" id="CapteT209172">
    <property type="protein sequence ID" value="CapteP209172"/>
    <property type="gene ID" value="CapteG209172"/>
</dbReference>